<gene>
    <name evidence="2" type="ordered locus">cce_5147</name>
</gene>
<protein>
    <recommendedName>
        <fullName evidence="4">DUF2281 domain-containing protein</fullName>
    </recommendedName>
</protein>
<dbReference type="Proteomes" id="UP000001203">
    <property type="component" value="Chromosome linear"/>
</dbReference>
<keyword evidence="3" id="KW-1185">Reference proteome</keyword>
<feature type="compositionally biased region" description="Basic and acidic residues" evidence="1">
    <location>
        <begin position="73"/>
        <end position="82"/>
    </location>
</feature>
<dbReference type="eggNOG" id="ENOG50321JQ">
    <property type="taxonomic scope" value="Bacteria"/>
</dbReference>
<name>B1X2Y2_CROS5</name>
<reference evidence="2 3" key="1">
    <citation type="journal article" date="2008" name="Proc. Natl. Acad. Sci. U.S.A.">
        <title>The genome of Cyanothece 51142, a unicellular diazotrophic cyanobacterium important in the marine nitrogen cycle.</title>
        <authorList>
            <person name="Welsh E.A."/>
            <person name="Liberton M."/>
            <person name="Stoeckel J."/>
            <person name="Loh T."/>
            <person name="Elvitigala T."/>
            <person name="Wang C."/>
            <person name="Wollam A."/>
            <person name="Fulton R.S."/>
            <person name="Clifton S.W."/>
            <person name="Jacobs J.M."/>
            <person name="Aurora R."/>
            <person name="Ghosh B.K."/>
            <person name="Sherman L.A."/>
            <person name="Smith R.D."/>
            <person name="Wilson R.K."/>
            <person name="Pakrasi H.B."/>
        </authorList>
    </citation>
    <scope>NUCLEOTIDE SEQUENCE [LARGE SCALE GENOMIC DNA]</scope>
    <source>
        <strain evidence="3">ATCC 51142 / BH68</strain>
    </source>
</reference>
<evidence type="ECO:0008006" key="4">
    <source>
        <dbReference type="Google" id="ProtNLM"/>
    </source>
</evidence>
<proteinExistence type="predicted"/>
<accession>B1X2Y2</accession>
<evidence type="ECO:0000256" key="1">
    <source>
        <dbReference type="SAM" id="MobiDB-lite"/>
    </source>
</evidence>
<sequence length="82" mass="9544">MKTTMNIEQAVIENLRKLPIEKQQEVLNFTETLTKTHSLPSPDPNLTPKERAEKWRKFVDSHSSNNPPLPESALHRDTMYED</sequence>
<dbReference type="EMBL" id="CP000807">
    <property type="protein sequence ID" value="ACB54493.1"/>
    <property type="molecule type" value="Genomic_DNA"/>
</dbReference>
<organism evidence="2 3">
    <name type="scientific">Crocosphaera subtropica (strain ATCC 51142 / BH68)</name>
    <name type="common">Cyanothece sp. (strain ATCC 51142)</name>
    <dbReference type="NCBI Taxonomy" id="43989"/>
    <lineage>
        <taxon>Bacteria</taxon>
        <taxon>Bacillati</taxon>
        <taxon>Cyanobacteriota</taxon>
        <taxon>Cyanophyceae</taxon>
        <taxon>Oscillatoriophycideae</taxon>
        <taxon>Chroococcales</taxon>
        <taxon>Aphanothecaceae</taxon>
        <taxon>Crocosphaera</taxon>
        <taxon>Crocosphaera subtropica</taxon>
    </lineage>
</organism>
<dbReference type="AlphaFoldDB" id="B1X2Y2"/>
<evidence type="ECO:0000313" key="2">
    <source>
        <dbReference type="EMBL" id="ACB54493.1"/>
    </source>
</evidence>
<dbReference type="HOGENOM" id="CLU_2569955_0_0_3"/>
<dbReference type="KEGG" id="cyt:cce_5147"/>
<dbReference type="STRING" id="43989.cce_5147"/>
<evidence type="ECO:0000313" key="3">
    <source>
        <dbReference type="Proteomes" id="UP000001203"/>
    </source>
</evidence>
<feature type="region of interest" description="Disordered" evidence="1">
    <location>
        <begin position="58"/>
        <end position="82"/>
    </location>
</feature>